<dbReference type="InterPro" id="IPR001138">
    <property type="entry name" value="Zn2Cys6_DnaBD"/>
</dbReference>
<evidence type="ECO:0000256" key="4">
    <source>
        <dbReference type="ARBA" id="ARBA00023163"/>
    </source>
</evidence>
<keyword evidence="3" id="KW-0238">DNA-binding</keyword>
<evidence type="ECO:0000313" key="8">
    <source>
        <dbReference type="Proteomes" id="UP000717696"/>
    </source>
</evidence>
<reference evidence="7" key="1">
    <citation type="journal article" date="2021" name="Nat. Commun.">
        <title>Genetic determinants of endophytism in the Arabidopsis root mycobiome.</title>
        <authorList>
            <person name="Mesny F."/>
            <person name="Miyauchi S."/>
            <person name="Thiergart T."/>
            <person name="Pickel B."/>
            <person name="Atanasova L."/>
            <person name="Karlsson M."/>
            <person name="Huettel B."/>
            <person name="Barry K.W."/>
            <person name="Haridas S."/>
            <person name="Chen C."/>
            <person name="Bauer D."/>
            <person name="Andreopoulos W."/>
            <person name="Pangilinan J."/>
            <person name="LaButti K."/>
            <person name="Riley R."/>
            <person name="Lipzen A."/>
            <person name="Clum A."/>
            <person name="Drula E."/>
            <person name="Henrissat B."/>
            <person name="Kohler A."/>
            <person name="Grigoriev I.V."/>
            <person name="Martin F.M."/>
            <person name="Hacquard S."/>
        </authorList>
    </citation>
    <scope>NUCLEOTIDE SEQUENCE</scope>
    <source>
        <strain evidence="7">MPI-CAGE-AT-0021</strain>
    </source>
</reference>
<dbReference type="CDD" id="cd12148">
    <property type="entry name" value="fungal_TF_MHR"/>
    <property type="match status" value="1"/>
</dbReference>
<sequence length="730" mass="81000">MEDATDAPNLPGPQGGFKRKRVAKACHKCRSMKSKCDGKWPECSRCKGYGYDCVYRAGKRHQDAAPDSSSLDGAVQGHSDLREAIRQYEALLHLVVSKLPSPKYREDASTVLARMKAADRALSNIDASLLTTKLPTSVTGSDTISSRPQVGRAERYLGEVSDVRFFNLVKRVLQTQPGSTDSDQGVDSYEQVDDIASPNVMPGKVVELPSPEAAKVFTDVYFSTVHLAFPFIPQSVFMRSLDQARNSSDESSLDNTKLALIYVICAIGAYYTSLPGEQMGADKSHEVYFLRALSLALPAGTDRSIHHVSLLLAQCFYLLAVCRTDNCWATLGQAVRMAQSIGLHVEQKDPKKLKGPGRLLVERRRRVWYCIYVLDRLVSLQLGRPPAIHEDYCDVPLPSRLGDSDIDWDGGDILTTFEGPSVGDYHLAVISFSKIVSQVLRDLYSPRVGQSTTGDLFNTKELDRQLLQWKLSLPRILRFDLGHAFEKSFIFKRQRSMFAIKYHHLRALIHRPYLCYPILRNLDDDTEIALTQTTWPLVSMYEKICIAEARETARLLHCISSEKDLVQDFPWWQMISCLICAGSILVVSSIFTQQTEDALDGFDAAGISDDAETCLRVFEALSVNSTGARIARDMMEGLKECGLRWRDATIASGPPYPPSKVQDFDGSNVSQHALPASSTASASKIPIPSLDEQDASMSDFSFTTPSAWPAEIVDSMAWSVQFFGAVQSGE</sequence>
<evidence type="ECO:0000256" key="1">
    <source>
        <dbReference type="ARBA" id="ARBA00022723"/>
    </source>
</evidence>
<dbReference type="GO" id="GO:0006351">
    <property type="term" value="P:DNA-templated transcription"/>
    <property type="evidence" value="ECO:0007669"/>
    <property type="project" value="InterPro"/>
</dbReference>
<organism evidence="7 8">
    <name type="scientific">Dactylonectria estremocensis</name>
    <dbReference type="NCBI Taxonomy" id="1079267"/>
    <lineage>
        <taxon>Eukaryota</taxon>
        <taxon>Fungi</taxon>
        <taxon>Dikarya</taxon>
        <taxon>Ascomycota</taxon>
        <taxon>Pezizomycotina</taxon>
        <taxon>Sordariomycetes</taxon>
        <taxon>Hypocreomycetidae</taxon>
        <taxon>Hypocreales</taxon>
        <taxon>Nectriaceae</taxon>
        <taxon>Dactylonectria</taxon>
    </lineage>
</organism>
<dbReference type="PANTHER" id="PTHR47424">
    <property type="entry name" value="REGULATORY PROTEIN GAL4"/>
    <property type="match status" value="1"/>
</dbReference>
<dbReference type="InterPro" id="IPR036864">
    <property type="entry name" value="Zn2-C6_fun-type_DNA-bd_sf"/>
</dbReference>
<keyword evidence="8" id="KW-1185">Reference proteome</keyword>
<dbReference type="PANTHER" id="PTHR47424:SF3">
    <property type="entry name" value="REGULATORY PROTEIN GAL4"/>
    <property type="match status" value="1"/>
</dbReference>
<dbReference type="GO" id="GO:0008270">
    <property type="term" value="F:zinc ion binding"/>
    <property type="evidence" value="ECO:0007669"/>
    <property type="project" value="InterPro"/>
</dbReference>
<dbReference type="InterPro" id="IPR051127">
    <property type="entry name" value="Fungal_SecMet_Regulators"/>
</dbReference>
<keyword evidence="4" id="KW-0804">Transcription</keyword>
<dbReference type="Proteomes" id="UP000717696">
    <property type="component" value="Unassembled WGS sequence"/>
</dbReference>
<dbReference type="Pfam" id="PF00172">
    <property type="entry name" value="Zn_clus"/>
    <property type="match status" value="1"/>
</dbReference>
<dbReference type="InterPro" id="IPR007219">
    <property type="entry name" value="XnlR_reg_dom"/>
</dbReference>
<dbReference type="AlphaFoldDB" id="A0A9P9DA26"/>
<feature type="domain" description="Zn(2)-C6 fungal-type" evidence="6">
    <location>
        <begin position="25"/>
        <end position="55"/>
    </location>
</feature>
<dbReference type="GO" id="GO:0000981">
    <property type="term" value="F:DNA-binding transcription factor activity, RNA polymerase II-specific"/>
    <property type="evidence" value="ECO:0007669"/>
    <property type="project" value="InterPro"/>
</dbReference>
<accession>A0A9P9DA26</accession>
<dbReference type="SMART" id="SM00066">
    <property type="entry name" value="GAL4"/>
    <property type="match status" value="1"/>
</dbReference>
<dbReference type="Gene3D" id="4.10.240.10">
    <property type="entry name" value="Zn(2)-C6 fungal-type DNA-binding domain"/>
    <property type="match status" value="1"/>
</dbReference>
<dbReference type="Pfam" id="PF04082">
    <property type="entry name" value="Fungal_trans"/>
    <property type="match status" value="1"/>
</dbReference>
<keyword evidence="1" id="KW-0479">Metal-binding</keyword>
<dbReference type="EMBL" id="JAGMUU010000039">
    <property type="protein sequence ID" value="KAH7115359.1"/>
    <property type="molecule type" value="Genomic_DNA"/>
</dbReference>
<dbReference type="PROSITE" id="PS50048">
    <property type="entry name" value="ZN2_CY6_FUNGAL_2"/>
    <property type="match status" value="1"/>
</dbReference>
<comment type="caution">
    <text evidence="7">The sequence shown here is derived from an EMBL/GenBank/DDBJ whole genome shotgun (WGS) entry which is preliminary data.</text>
</comment>
<name>A0A9P9DA26_9HYPO</name>
<evidence type="ECO:0000259" key="6">
    <source>
        <dbReference type="PROSITE" id="PS50048"/>
    </source>
</evidence>
<keyword evidence="2" id="KW-0805">Transcription regulation</keyword>
<dbReference type="SMART" id="SM00906">
    <property type="entry name" value="Fungal_trans"/>
    <property type="match status" value="1"/>
</dbReference>
<dbReference type="OrthoDB" id="6486656at2759"/>
<protein>
    <submittedName>
        <fullName evidence="7">Fungal-specific transcription factor domain-containing protein</fullName>
    </submittedName>
</protein>
<dbReference type="PROSITE" id="PS00463">
    <property type="entry name" value="ZN2_CY6_FUNGAL_1"/>
    <property type="match status" value="1"/>
</dbReference>
<dbReference type="GO" id="GO:0003677">
    <property type="term" value="F:DNA binding"/>
    <property type="evidence" value="ECO:0007669"/>
    <property type="project" value="UniProtKB-KW"/>
</dbReference>
<evidence type="ECO:0000256" key="5">
    <source>
        <dbReference type="ARBA" id="ARBA00023242"/>
    </source>
</evidence>
<evidence type="ECO:0000313" key="7">
    <source>
        <dbReference type="EMBL" id="KAH7115359.1"/>
    </source>
</evidence>
<dbReference type="SUPFAM" id="SSF57701">
    <property type="entry name" value="Zn2/Cys6 DNA-binding domain"/>
    <property type="match status" value="1"/>
</dbReference>
<evidence type="ECO:0000256" key="2">
    <source>
        <dbReference type="ARBA" id="ARBA00023015"/>
    </source>
</evidence>
<keyword evidence="5" id="KW-0539">Nucleus</keyword>
<dbReference type="CDD" id="cd00067">
    <property type="entry name" value="GAL4"/>
    <property type="match status" value="1"/>
</dbReference>
<evidence type="ECO:0000256" key="3">
    <source>
        <dbReference type="ARBA" id="ARBA00023125"/>
    </source>
</evidence>
<proteinExistence type="predicted"/>
<gene>
    <name evidence="7" type="ORF">B0J13DRAFT_572400</name>
</gene>